<dbReference type="Proteomes" id="UP000706891">
    <property type="component" value="Unassembled WGS sequence"/>
</dbReference>
<evidence type="ECO:0000313" key="2">
    <source>
        <dbReference type="Proteomes" id="UP000706891"/>
    </source>
</evidence>
<dbReference type="RefSeq" id="WP_205104666.1">
    <property type="nucleotide sequence ID" value="NZ_JACJJG010000035.1"/>
</dbReference>
<accession>A0A938WTK2</accession>
<dbReference type="InterPro" id="IPR018573">
    <property type="entry name" value="Restrct_endonuc_II_AlwI"/>
</dbReference>
<keyword evidence="1" id="KW-0255">Endonuclease</keyword>
<dbReference type="AlphaFoldDB" id="A0A938WTK2"/>
<name>A0A938WTK2_9BACT</name>
<proteinExistence type="predicted"/>
<comment type="caution">
    <text evidence="1">The sequence shown here is derived from an EMBL/GenBank/DDBJ whole genome shotgun (WGS) entry which is preliminary data.</text>
</comment>
<dbReference type="Gene3D" id="3.40.91.50">
    <property type="match status" value="1"/>
</dbReference>
<protein>
    <submittedName>
        <fullName evidence="1">AlwI family type II restriction endonuclease</fullName>
    </submittedName>
</protein>
<dbReference type="GO" id="GO:0004519">
    <property type="term" value="F:endonuclease activity"/>
    <property type="evidence" value="ECO:0007669"/>
    <property type="project" value="UniProtKB-KW"/>
</dbReference>
<sequence length="681" mass="79432">MEYKKIPYTSFMWKLGTTSFRTKEFNYKTERQLALLDAFWKNPDNASQGWEKKYMAPGQNDIYEIKVRYYDYLVDNGFMEGGEPWSRKYKTAREKTSGLYDMGLINENHRLTEAGRYLLELSTSLRYNEKTPIGISMDSMLYLEQLLKLSQKINGQTVRPLIVILYLLSRLDYLSHNEFCYLMPLCTDWHSTEHIISLTHRLRNREVTINQVITEVMMSKSNYAEGLRRFANMPFSEEMLLSVSMNRKSAAYDRSYVTLYKEMHSVYMEGDTSRIIPMFDSLKKFQQSISIKWKTMLFKSPVAARVKNNPEGNLRPLPVSATYTEKDFNAFFFVTMHLFKAKATLEDYQDLNKRYLGLTNCFIFDDKQVKLDIVPKHLFASPIDELYKQAYRKCHLLERKTSLAEICETLVFNEKDIIDGVSSELGTDIQTIEEAFDEVDKIRYDRFNKMIDTHFQNNTLLTLLDAFDKRNDANINRIVTDNADVPTIFEYVLGIIWYKVSGRRGKILDYLKLSLDANLLPVTHAAGGEADIVWEYPAVPAYPGHSLLLEATLTDKTNQRRMEMEPVSRHLGNHLLRTGNTNSYCVFVTTNLNVNVISDFMNRKNSLYCCPTNPDKYVEGMKIIPLSTRDLKEIIRQGIRYEDLYRHFETAYEANERHPQKWYDNYVCITGTDQAAISMKP</sequence>
<evidence type="ECO:0000313" key="1">
    <source>
        <dbReference type="EMBL" id="MBM6673775.1"/>
    </source>
</evidence>
<dbReference type="EMBL" id="JACJJG010000035">
    <property type="protein sequence ID" value="MBM6673775.1"/>
    <property type="molecule type" value="Genomic_DNA"/>
</dbReference>
<reference evidence="1" key="2">
    <citation type="journal article" date="2021" name="Sci. Rep.">
        <title>The distribution of antibiotic resistance genes in chicken gut microbiota commensals.</title>
        <authorList>
            <person name="Juricova H."/>
            <person name="Matiasovicova J."/>
            <person name="Kubasova T."/>
            <person name="Cejkova D."/>
            <person name="Rychlik I."/>
        </authorList>
    </citation>
    <scope>NUCLEOTIDE SEQUENCE</scope>
    <source>
        <strain evidence="1">An824</strain>
    </source>
</reference>
<organism evidence="1 2">
    <name type="scientific">Marseilla massiliensis</name>
    <dbReference type="NCBI Taxonomy" id="1841864"/>
    <lineage>
        <taxon>Bacteria</taxon>
        <taxon>Pseudomonadati</taxon>
        <taxon>Bacteroidota</taxon>
        <taxon>Bacteroidia</taxon>
        <taxon>Bacteroidales</taxon>
        <taxon>Prevotellaceae</taxon>
        <taxon>Marseilla</taxon>
    </lineage>
</organism>
<gene>
    <name evidence="1" type="ORF">H6A34_07790</name>
</gene>
<keyword evidence="1" id="KW-0378">Hydrolase</keyword>
<reference evidence="1" key="1">
    <citation type="submission" date="2020-08" db="EMBL/GenBank/DDBJ databases">
        <authorList>
            <person name="Cejkova D."/>
            <person name="Kubasova T."/>
            <person name="Jahodarova E."/>
            <person name="Rychlik I."/>
        </authorList>
    </citation>
    <scope>NUCLEOTIDE SEQUENCE</scope>
    <source>
        <strain evidence="1">An824</strain>
    </source>
</reference>
<dbReference type="Pfam" id="PF09491">
    <property type="entry name" value="RE_AlwI"/>
    <property type="match status" value="1"/>
</dbReference>
<keyword evidence="1" id="KW-0540">Nuclease</keyword>
<keyword evidence="2" id="KW-1185">Reference proteome</keyword>